<evidence type="ECO:0000313" key="2">
    <source>
        <dbReference type="EMBL" id="KAF4958744.1"/>
    </source>
</evidence>
<dbReference type="OrthoDB" id="16820at2759"/>
<dbReference type="AlphaFoldDB" id="A0A8H4X2J5"/>
<name>A0A8H4X2J5_9HYPO</name>
<dbReference type="Pfam" id="PF22607">
    <property type="entry name" value="FAD_binding-like"/>
    <property type="match status" value="1"/>
</dbReference>
<protein>
    <recommendedName>
        <fullName evidence="1">2,6-dihydroxypyridine 3-monooxygenase substrate binding domain-containing protein</fullName>
    </recommendedName>
</protein>
<comment type="caution">
    <text evidence="2">The sequence shown here is derived from an EMBL/GenBank/DDBJ whole genome shotgun (WGS) entry which is preliminary data.</text>
</comment>
<dbReference type="EMBL" id="JABEXW010000679">
    <property type="protein sequence ID" value="KAF4958744.1"/>
    <property type="molecule type" value="Genomic_DNA"/>
</dbReference>
<reference evidence="2" key="1">
    <citation type="journal article" date="2020" name="BMC Genomics">
        <title>Correction to: Identification and distribution of gene clusters required for synthesis of sphingolipid metabolism inhibitors in diverse species of the filamentous fungus Fusarium.</title>
        <authorList>
            <person name="Kim H.S."/>
            <person name="Lohmar J.M."/>
            <person name="Busman M."/>
            <person name="Brown D.W."/>
            <person name="Naumann T.A."/>
            <person name="Divon H.H."/>
            <person name="Lysoe E."/>
            <person name="Uhlig S."/>
            <person name="Proctor R.H."/>
        </authorList>
    </citation>
    <scope>NUCLEOTIDE SEQUENCE</scope>
    <source>
        <strain evidence="2">NRRL 20472</strain>
    </source>
</reference>
<dbReference type="InterPro" id="IPR054707">
    <property type="entry name" value="DhpH_subs-bd"/>
</dbReference>
<reference evidence="2" key="2">
    <citation type="submission" date="2020-05" db="EMBL/GenBank/DDBJ databases">
        <authorList>
            <person name="Kim H.-S."/>
            <person name="Proctor R.H."/>
            <person name="Brown D.W."/>
        </authorList>
    </citation>
    <scope>NUCLEOTIDE SEQUENCE</scope>
    <source>
        <strain evidence="2">NRRL 20472</strain>
    </source>
</reference>
<evidence type="ECO:0000313" key="3">
    <source>
        <dbReference type="Proteomes" id="UP000622797"/>
    </source>
</evidence>
<accession>A0A8H4X2J5</accession>
<dbReference type="InterPro" id="IPR036188">
    <property type="entry name" value="FAD/NAD-bd_sf"/>
</dbReference>
<sequence length="409" mass="45537">MVNPIVIVGGSISGLMQALQLRRDGKDVIILEQDPDPERSSNGYGMSYMATADSFIQEHDHSGRPAGYSSPGIRFAFGRWNNLISVRKPMTVTSWGYLYRILRANLDGYVSIAVPNPPALPVGHGKCDYHAGKRVTAMRELKDTVVVEYVDVTNGQKEMIKTDLVIGADGSNSTVRDLVGAPFSNEYSGYVVWRGVVKESEVSETTRQYFASGVSLDLMWRGYILCYRIPTDQGNFGPEEALLNYCLYENIAEDSTTMREILTDTMGTVHQHVVPKGAVRTEVWDRVRVEHIPYLAPPFVELLSKTDQPYLSKISDGMCDSPRHFGGKVYLIGNAFSTIRPHTGAASEQSAVHVKLMAKLRDGELTPEEWEQSMRARSQSFLLAARATGEFGQSSIFTFARHLYAYARI</sequence>
<dbReference type="InterPro" id="IPR053212">
    <property type="entry name" value="DHP_3-monooxygenase"/>
</dbReference>
<dbReference type="PRINTS" id="PR00420">
    <property type="entry name" value="RNGMNOXGNASE"/>
</dbReference>
<dbReference type="PANTHER" id="PTHR47469">
    <property type="entry name" value="MONOOXYGENASE-LIKE"/>
    <property type="match status" value="1"/>
</dbReference>
<dbReference type="Proteomes" id="UP000622797">
    <property type="component" value="Unassembled WGS sequence"/>
</dbReference>
<evidence type="ECO:0000259" key="1">
    <source>
        <dbReference type="Pfam" id="PF22607"/>
    </source>
</evidence>
<dbReference type="Gene3D" id="3.30.9.60">
    <property type="match status" value="1"/>
</dbReference>
<dbReference type="SUPFAM" id="SSF54373">
    <property type="entry name" value="FAD-linked reductases, C-terminal domain"/>
    <property type="match status" value="1"/>
</dbReference>
<keyword evidence="3" id="KW-1185">Reference proteome</keyword>
<dbReference type="PANTHER" id="PTHR47469:SF2">
    <property type="entry name" value="OS06G0597600 PROTEIN"/>
    <property type="match status" value="1"/>
</dbReference>
<feature type="domain" description="2,6-dihydroxypyridine 3-monooxygenase substrate binding" evidence="1">
    <location>
        <begin position="187"/>
        <end position="316"/>
    </location>
</feature>
<dbReference type="Gene3D" id="3.50.50.60">
    <property type="entry name" value="FAD/NAD(P)-binding domain"/>
    <property type="match status" value="1"/>
</dbReference>
<dbReference type="SUPFAM" id="SSF51905">
    <property type="entry name" value="FAD/NAD(P)-binding domain"/>
    <property type="match status" value="1"/>
</dbReference>
<organism evidence="2 3">
    <name type="scientific">Fusarium sarcochroum</name>
    <dbReference type="NCBI Taxonomy" id="1208366"/>
    <lineage>
        <taxon>Eukaryota</taxon>
        <taxon>Fungi</taxon>
        <taxon>Dikarya</taxon>
        <taxon>Ascomycota</taxon>
        <taxon>Pezizomycotina</taxon>
        <taxon>Sordariomycetes</taxon>
        <taxon>Hypocreomycetidae</taxon>
        <taxon>Hypocreales</taxon>
        <taxon>Nectriaceae</taxon>
        <taxon>Fusarium</taxon>
        <taxon>Fusarium lateritium species complex</taxon>
    </lineage>
</organism>
<gene>
    <name evidence="2" type="ORF">FSARC_10935</name>
</gene>
<proteinExistence type="predicted"/>